<evidence type="ECO:0000256" key="3">
    <source>
        <dbReference type="ARBA" id="ARBA00022475"/>
    </source>
</evidence>
<dbReference type="OrthoDB" id="121744at2"/>
<evidence type="ECO:0000256" key="1">
    <source>
        <dbReference type="ARBA" id="ARBA00004651"/>
    </source>
</evidence>
<name>A0A5B8L4P0_9HYPH</name>
<comment type="subcellular location">
    <subcellularLocation>
        <location evidence="1">Cell membrane</location>
        <topology evidence="1">Multi-pass membrane protein</topology>
    </subcellularLocation>
</comment>
<evidence type="ECO:0000313" key="9">
    <source>
        <dbReference type="Proteomes" id="UP000321389"/>
    </source>
</evidence>
<evidence type="ECO:0000256" key="7">
    <source>
        <dbReference type="SAM" id="Phobius"/>
    </source>
</evidence>
<dbReference type="AlphaFoldDB" id="A0A5B8L4P0"/>
<keyword evidence="5 7" id="KW-1133">Transmembrane helix</keyword>
<dbReference type="KEGG" id="niy:FQ775_21845"/>
<feature type="transmembrane region" description="Helical" evidence="7">
    <location>
        <begin position="97"/>
        <end position="119"/>
    </location>
</feature>
<organism evidence="8 9">
    <name type="scientific">Nitratireductor mangrovi</name>
    <dbReference type="NCBI Taxonomy" id="2599600"/>
    <lineage>
        <taxon>Bacteria</taxon>
        <taxon>Pseudomonadati</taxon>
        <taxon>Pseudomonadota</taxon>
        <taxon>Alphaproteobacteria</taxon>
        <taxon>Hyphomicrobiales</taxon>
        <taxon>Phyllobacteriaceae</taxon>
        <taxon>Nitratireductor</taxon>
    </lineage>
</organism>
<accession>A0A5B8L4P0</accession>
<keyword evidence="4 7" id="KW-0812">Transmembrane</keyword>
<dbReference type="InterPro" id="IPR032808">
    <property type="entry name" value="DoxX"/>
</dbReference>
<dbReference type="Pfam" id="PF07681">
    <property type="entry name" value="DoxX"/>
    <property type="match status" value="1"/>
</dbReference>
<dbReference type="EMBL" id="CP042301">
    <property type="protein sequence ID" value="QDZ02799.1"/>
    <property type="molecule type" value="Genomic_DNA"/>
</dbReference>
<evidence type="ECO:0000256" key="5">
    <source>
        <dbReference type="ARBA" id="ARBA00022989"/>
    </source>
</evidence>
<feature type="transmembrane region" description="Helical" evidence="7">
    <location>
        <begin position="125"/>
        <end position="145"/>
    </location>
</feature>
<dbReference type="RefSeq" id="WP_146301434.1">
    <property type="nucleotide sequence ID" value="NZ_CP042301.2"/>
</dbReference>
<keyword evidence="3" id="KW-1003">Cell membrane</keyword>
<keyword evidence="6 7" id="KW-0472">Membrane</keyword>
<dbReference type="Proteomes" id="UP000321389">
    <property type="component" value="Chromosome"/>
</dbReference>
<protein>
    <submittedName>
        <fullName evidence="8">DoxX family protein</fullName>
    </submittedName>
</protein>
<dbReference type="PANTHER" id="PTHR33452:SF1">
    <property type="entry name" value="INNER MEMBRANE PROTEIN YPHA-RELATED"/>
    <property type="match status" value="1"/>
</dbReference>
<sequence length="157" mass="17119">MTAMTDLRVASGNGLASRVRQILKLPEHIPFSLVQLSARLAVAHVFWKSAQTKLASWQVTQQLFTYEYNLPLLDPNTAAILGTAAELGGSVMIAVGVLARLGAAMLIGVVAVIQLFVFPQSWGEHFLWFALLLFVLARGAGAFSLDHVAEQAYRLRN</sequence>
<evidence type="ECO:0000256" key="4">
    <source>
        <dbReference type="ARBA" id="ARBA00022692"/>
    </source>
</evidence>
<evidence type="ECO:0000256" key="6">
    <source>
        <dbReference type="ARBA" id="ARBA00023136"/>
    </source>
</evidence>
<dbReference type="GO" id="GO:0005886">
    <property type="term" value="C:plasma membrane"/>
    <property type="evidence" value="ECO:0007669"/>
    <property type="project" value="UniProtKB-SubCell"/>
</dbReference>
<dbReference type="InterPro" id="IPR051907">
    <property type="entry name" value="DoxX-like_oxidoreductase"/>
</dbReference>
<reference evidence="8" key="1">
    <citation type="submission" date="2020-04" db="EMBL/GenBank/DDBJ databases">
        <title>Nitratireductor sp. nov. isolated from mangrove soil.</title>
        <authorList>
            <person name="Ye Y."/>
        </authorList>
    </citation>
    <scope>NUCLEOTIDE SEQUENCE</scope>
    <source>
        <strain evidence="8">SY7</strain>
    </source>
</reference>
<evidence type="ECO:0000313" key="8">
    <source>
        <dbReference type="EMBL" id="QDZ02799.1"/>
    </source>
</evidence>
<comment type="similarity">
    <text evidence="2">Belongs to the DoxX family.</text>
</comment>
<keyword evidence="9" id="KW-1185">Reference proteome</keyword>
<dbReference type="PANTHER" id="PTHR33452">
    <property type="entry name" value="OXIDOREDUCTASE CATD-RELATED"/>
    <property type="match status" value="1"/>
</dbReference>
<evidence type="ECO:0000256" key="2">
    <source>
        <dbReference type="ARBA" id="ARBA00006679"/>
    </source>
</evidence>
<gene>
    <name evidence="8" type="ORF">FQ775_21845</name>
</gene>
<proteinExistence type="inferred from homology"/>